<reference evidence="12 13" key="1">
    <citation type="submission" date="2019-11" db="EMBL/GenBank/DDBJ databases">
        <authorList>
            <person name="Ren C."/>
            <person name="Wang H."/>
            <person name="Xu Y."/>
        </authorList>
    </citation>
    <scope>NUCLEOTIDE SEQUENCE [LARGE SCALE GENOMIC DNA]</scope>
    <source>
        <strain evidence="13">JNU-WLY1368</strain>
        <strain evidence="10 12">LBM 19010</strain>
    </source>
</reference>
<evidence type="ECO:0000313" key="12">
    <source>
        <dbReference type="Proteomes" id="UP000501316"/>
    </source>
</evidence>
<evidence type="ECO:0000256" key="7">
    <source>
        <dbReference type="ARBA" id="ARBA00022970"/>
    </source>
</evidence>
<dbReference type="GO" id="GO:0016887">
    <property type="term" value="F:ATP hydrolysis activity"/>
    <property type="evidence" value="ECO:0007669"/>
    <property type="project" value="InterPro"/>
</dbReference>
<name>A0A859DNJ3_9FIRM</name>
<feature type="domain" description="ABC transporter" evidence="9">
    <location>
        <begin position="2"/>
        <end position="241"/>
    </location>
</feature>
<dbReference type="InterPro" id="IPR018449">
    <property type="entry name" value="NIL_domain"/>
</dbReference>
<dbReference type="Pfam" id="PF00005">
    <property type="entry name" value="ABC_tran"/>
    <property type="match status" value="1"/>
</dbReference>
<sequence>MIQFVNVSKEFSSSTENVNALRGVNLTIEKGDIFGVIGFSGAGKSTLLRMVNALETPTAGQVLVQGKDLEKIPPAELRKERKKIAMVFQQFNLLDSRTVFDNVAMPLKLNHISKVQIADRVEKLLTFVELSDKWDAYPAKLSGGQKQRVGIARALATQPSILLCDEPTSALDPKTTDSILQLLQKVNRELGVTILIITHQINVIQKICNRVAVMESGRVVEQGTVLDVFSHPKESITKDFVSTVIDDHIPESIKKSIATETRNSTIMRLHFLGSNSREALISAINKKFDVETNILFASVHELQGTVLGTLVLQLVGPREEIAAAETYIQKSDVDFEEVAV</sequence>
<evidence type="ECO:0000256" key="3">
    <source>
        <dbReference type="ARBA" id="ARBA00022475"/>
    </source>
</evidence>
<evidence type="ECO:0000256" key="5">
    <source>
        <dbReference type="ARBA" id="ARBA00022840"/>
    </source>
</evidence>
<dbReference type="PROSITE" id="PS50893">
    <property type="entry name" value="ABC_TRANSPORTER_2"/>
    <property type="match status" value="1"/>
</dbReference>
<comment type="similarity">
    <text evidence="1">Belongs to the ABC transporter superfamily.</text>
</comment>
<dbReference type="Pfam" id="PF09383">
    <property type="entry name" value="NIL"/>
    <property type="match status" value="1"/>
</dbReference>
<keyword evidence="4" id="KW-0547">Nucleotide-binding</keyword>
<dbReference type="EMBL" id="CP046051">
    <property type="protein sequence ID" value="QKN23084.1"/>
    <property type="molecule type" value="Genomic_DNA"/>
</dbReference>
<gene>
    <name evidence="10" type="ORF">GJQ69_00435</name>
    <name evidence="11" type="ORF">GKP14_04340</name>
</gene>
<dbReference type="AlphaFoldDB" id="A0A859DNJ3"/>
<reference evidence="11" key="3">
    <citation type="journal article" date="2022" name="Int. J. Syst. Evol. Microbiol.">
        <title>Caproicibacterium lactatifermentans sp. nov., isolated from pit clay used for the production of Chinese strong aroma-type liquor.</title>
        <authorList>
            <person name="Wang H."/>
            <person name="Gu Y."/>
            <person name="Zhao D."/>
            <person name="Qiao Z."/>
            <person name="Zheng J."/>
            <person name="Gao J."/>
            <person name="Ren C."/>
            <person name="Xu Y."/>
        </authorList>
    </citation>
    <scope>NUCLEOTIDE SEQUENCE</scope>
    <source>
        <strain evidence="11">JNU-WLY1368</strain>
    </source>
</reference>
<dbReference type="SUPFAM" id="SSF52540">
    <property type="entry name" value="P-loop containing nucleoside triphosphate hydrolases"/>
    <property type="match status" value="1"/>
</dbReference>
<evidence type="ECO:0000259" key="9">
    <source>
        <dbReference type="PROSITE" id="PS50893"/>
    </source>
</evidence>
<dbReference type="EMBL" id="CP046161">
    <property type="protein sequence ID" value="QKO30309.1"/>
    <property type="molecule type" value="Genomic_DNA"/>
</dbReference>
<dbReference type="InterPro" id="IPR017871">
    <property type="entry name" value="ABC_transporter-like_CS"/>
</dbReference>
<dbReference type="GO" id="GO:0005886">
    <property type="term" value="C:plasma membrane"/>
    <property type="evidence" value="ECO:0007669"/>
    <property type="project" value="UniProtKB-ARBA"/>
</dbReference>
<dbReference type="Proteomes" id="UP000501316">
    <property type="component" value="Chromosome"/>
</dbReference>
<keyword evidence="13" id="KW-1185">Reference proteome</keyword>
<dbReference type="PANTHER" id="PTHR43166:SF30">
    <property type="entry name" value="METHIONINE IMPORT ATP-BINDING PROTEIN METN"/>
    <property type="match status" value="1"/>
</dbReference>
<dbReference type="InterPro" id="IPR003439">
    <property type="entry name" value="ABC_transporter-like_ATP-bd"/>
</dbReference>
<evidence type="ECO:0000313" key="11">
    <source>
        <dbReference type="EMBL" id="QKO30309.1"/>
    </source>
</evidence>
<keyword evidence="2" id="KW-0813">Transport</keyword>
<evidence type="ECO:0000256" key="4">
    <source>
        <dbReference type="ARBA" id="ARBA00022741"/>
    </source>
</evidence>
<dbReference type="RefSeq" id="WP_174192597.1">
    <property type="nucleotide sequence ID" value="NZ_CP046051.1"/>
</dbReference>
<protein>
    <submittedName>
        <fullName evidence="10">ATP-binding cassette domain-containing protein</fullName>
    </submittedName>
</protein>
<evidence type="ECO:0000256" key="8">
    <source>
        <dbReference type="ARBA" id="ARBA00023136"/>
    </source>
</evidence>
<keyword evidence="6" id="KW-1278">Translocase</keyword>
<keyword evidence="8" id="KW-0472">Membrane</keyword>
<organism evidence="10 12">
    <name type="scientific">Caproicibacterium lactatifermentans</name>
    <dbReference type="NCBI Taxonomy" id="2666138"/>
    <lineage>
        <taxon>Bacteria</taxon>
        <taxon>Bacillati</taxon>
        <taxon>Bacillota</taxon>
        <taxon>Clostridia</taxon>
        <taxon>Eubacteriales</taxon>
        <taxon>Oscillospiraceae</taxon>
        <taxon>Caproicibacterium</taxon>
    </lineage>
</organism>
<keyword evidence="5 10" id="KW-0067">ATP-binding</keyword>
<evidence type="ECO:0000256" key="6">
    <source>
        <dbReference type="ARBA" id="ARBA00022967"/>
    </source>
</evidence>
<dbReference type="InterPro" id="IPR003593">
    <property type="entry name" value="AAA+_ATPase"/>
</dbReference>
<dbReference type="FunFam" id="3.40.50.300:FF:000056">
    <property type="entry name" value="Cell division ATP-binding protein FtsE"/>
    <property type="match status" value="1"/>
</dbReference>
<dbReference type="InterPro" id="IPR027417">
    <property type="entry name" value="P-loop_NTPase"/>
</dbReference>
<dbReference type="Proteomes" id="UP000509623">
    <property type="component" value="Chromosome"/>
</dbReference>
<dbReference type="GO" id="GO:0005524">
    <property type="term" value="F:ATP binding"/>
    <property type="evidence" value="ECO:0007669"/>
    <property type="project" value="UniProtKB-KW"/>
</dbReference>
<evidence type="ECO:0000256" key="2">
    <source>
        <dbReference type="ARBA" id="ARBA00022448"/>
    </source>
</evidence>
<evidence type="ECO:0000256" key="1">
    <source>
        <dbReference type="ARBA" id="ARBA00005417"/>
    </source>
</evidence>
<dbReference type="PROSITE" id="PS00211">
    <property type="entry name" value="ABC_TRANSPORTER_1"/>
    <property type="match status" value="1"/>
</dbReference>
<keyword evidence="7" id="KW-0029">Amino-acid transport</keyword>
<dbReference type="SMART" id="SM00382">
    <property type="entry name" value="AAA"/>
    <property type="match status" value="1"/>
</dbReference>
<dbReference type="SUPFAM" id="SSF55021">
    <property type="entry name" value="ACT-like"/>
    <property type="match status" value="1"/>
</dbReference>
<dbReference type="KEGG" id="clf:GJQ69_00435"/>
<dbReference type="Gene3D" id="3.30.70.260">
    <property type="match status" value="1"/>
</dbReference>
<dbReference type="PANTHER" id="PTHR43166">
    <property type="entry name" value="AMINO ACID IMPORT ATP-BINDING PROTEIN"/>
    <property type="match status" value="1"/>
</dbReference>
<dbReference type="InterPro" id="IPR050086">
    <property type="entry name" value="MetN_ABC_transporter-like"/>
</dbReference>
<dbReference type="Gene3D" id="3.40.50.300">
    <property type="entry name" value="P-loop containing nucleotide triphosphate hydrolases"/>
    <property type="match status" value="1"/>
</dbReference>
<dbReference type="GO" id="GO:0006865">
    <property type="term" value="P:amino acid transport"/>
    <property type="evidence" value="ECO:0007669"/>
    <property type="project" value="UniProtKB-KW"/>
</dbReference>
<dbReference type="InterPro" id="IPR041701">
    <property type="entry name" value="MetN_ABC"/>
</dbReference>
<accession>A0A859DNJ3</accession>
<evidence type="ECO:0000313" key="13">
    <source>
        <dbReference type="Proteomes" id="UP000509623"/>
    </source>
</evidence>
<reference evidence="11" key="2">
    <citation type="journal article" date="2021" name="Appl. Environ. Microbiol.">
        <title>Adaptability of a Caproate-Producing Bacterium Contributes to Its Dominance in an Anaerobic Fermentation System.</title>
        <authorList>
            <person name="Wang H."/>
            <person name="Gu Y."/>
            <person name="Zhou W."/>
            <person name="Zhao D."/>
            <person name="Qiao Z."/>
            <person name="Zheng J."/>
            <person name="Gao J."/>
            <person name="Chen X."/>
            <person name="Ren C."/>
            <person name="Xu Y."/>
        </authorList>
    </citation>
    <scope>NUCLEOTIDE SEQUENCE</scope>
    <source>
        <strain evidence="11">JNU-WLY1368</strain>
    </source>
</reference>
<proteinExistence type="inferred from homology"/>
<evidence type="ECO:0000313" key="10">
    <source>
        <dbReference type="EMBL" id="QKN23084.1"/>
    </source>
</evidence>
<dbReference type="InterPro" id="IPR045865">
    <property type="entry name" value="ACT-like_dom_sf"/>
</dbReference>
<dbReference type="CDD" id="cd03258">
    <property type="entry name" value="ABC_MetN_methionine_transporter"/>
    <property type="match status" value="1"/>
</dbReference>
<keyword evidence="3" id="KW-1003">Cell membrane</keyword>
<dbReference type="SMART" id="SM00930">
    <property type="entry name" value="NIL"/>
    <property type="match status" value="1"/>
</dbReference>